<organism evidence="1">
    <name type="scientific">Thermocrinis ruber</name>
    <dbReference type="NCBI Taxonomy" id="75906"/>
    <lineage>
        <taxon>Bacteria</taxon>
        <taxon>Pseudomonadati</taxon>
        <taxon>Aquificota</taxon>
        <taxon>Aquificia</taxon>
        <taxon>Aquificales</taxon>
        <taxon>Aquificaceae</taxon>
        <taxon>Thermocrinis</taxon>
    </lineage>
</organism>
<name>A0A7C5T095_9AQUI</name>
<dbReference type="AlphaFoldDB" id="A0A7C5T095"/>
<gene>
    <name evidence="1" type="ORF">ENN04_05310</name>
</gene>
<protein>
    <submittedName>
        <fullName evidence="1">Uncharacterized protein</fullName>
    </submittedName>
</protein>
<evidence type="ECO:0000313" key="1">
    <source>
        <dbReference type="EMBL" id="HHO74042.1"/>
    </source>
</evidence>
<sequence length="105" mass="12579">MKDEKFESLVPEFFYALGKFYEKKPVAFWRDLYYVVRYLLDILAFSGQLEEFEDFEYGLDDLVSPLLEEFIKADNPKALRELMVELSHVRSYLKQELELRSSPRP</sequence>
<proteinExistence type="predicted"/>
<reference evidence="1" key="1">
    <citation type="journal article" date="2020" name="mSystems">
        <title>Genome- and Community-Level Interaction Insights into Carbon Utilization and Element Cycling Functions of Hydrothermarchaeota in Hydrothermal Sediment.</title>
        <authorList>
            <person name="Zhou Z."/>
            <person name="Liu Y."/>
            <person name="Xu W."/>
            <person name="Pan J."/>
            <person name="Luo Z.H."/>
            <person name="Li M."/>
        </authorList>
    </citation>
    <scope>NUCLEOTIDE SEQUENCE [LARGE SCALE GENOMIC DNA]</scope>
    <source>
        <strain evidence="1">SpSt-114</strain>
    </source>
</reference>
<comment type="caution">
    <text evidence="1">The sequence shown here is derived from an EMBL/GenBank/DDBJ whole genome shotgun (WGS) entry which is preliminary data.</text>
</comment>
<accession>A0A7C5T095</accession>
<dbReference type="EMBL" id="DSAC01000065">
    <property type="protein sequence ID" value="HHO74042.1"/>
    <property type="molecule type" value="Genomic_DNA"/>
</dbReference>